<proteinExistence type="predicted"/>
<gene>
    <name evidence="2" type="ORF">OS493_030358</name>
</gene>
<evidence type="ECO:0000256" key="1">
    <source>
        <dbReference type="SAM" id="MobiDB-lite"/>
    </source>
</evidence>
<reference evidence="2" key="1">
    <citation type="submission" date="2023-01" db="EMBL/GenBank/DDBJ databases">
        <title>Genome assembly of the deep-sea coral Lophelia pertusa.</title>
        <authorList>
            <person name="Herrera S."/>
            <person name="Cordes E."/>
        </authorList>
    </citation>
    <scope>NUCLEOTIDE SEQUENCE</scope>
    <source>
        <strain evidence="2">USNM1676648</strain>
        <tissue evidence="2">Polyp</tissue>
    </source>
</reference>
<organism evidence="2 3">
    <name type="scientific">Desmophyllum pertusum</name>
    <dbReference type="NCBI Taxonomy" id="174260"/>
    <lineage>
        <taxon>Eukaryota</taxon>
        <taxon>Metazoa</taxon>
        <taxon>Cnidaria</taxon>
        <taxon>Anthozoa</taxon>
        <taxon>Hexacorallia</taxon>
        <taxon>Scleractinia</taxon>
        <taxon>Caryophylliina</taxon>
        <taxon>Caryophylliidae</taxon>
        <taxon>Desmophyllum</taxon>
    </lineage>
</organism>
<protein>
    <submittedName>
        <fullName evidence="2">Uncharacterized protein</fullName>
    </submittedName>
</protein>
<feature type="compositionally biased region" description="Acidic residues" evidence="1">
    <location>
        <begin position="1"/>
        <end position="16"/>
    </location>
</feature>
<accession>A0A9X0CXK4</accession>
<dbReference type="EMBL" id="MU826382">
    <property type="protein sequence ID" value="KAJ7377159.1"/>
    <property type="molecule type" value="Genomic_DNA"/>
</dbReference>
<comment type="caution">
    <text evidence="2">The sequence shown here is derived from an EMBL/GenBank/DDBJ whole genome shotgun (WGS) entry which is preliminary data.</text>
</comment>
<feature type="region of interest" description="Disordered" evidence="1">
    <location>
        <begin position="1"/>
        <end position="156"/>
    </location>
</feature>
<feature type="compositionally biased region" description="Basic and acidic residues" evidence="1">
    <location>
        <begin position="143"/>
        <end position="156"/>
    </location>
</feature>
<sequence>MWDNLGQEDEDEDDDCPLPVRGRTQSRGRTGRPAPTKSPVIDPTGYLLEEEEFQERPLTAKEKGKRARNSNRVTAKTSQTEVQDDDDMEFPIASTSKTSAKRKKTRAAQTLLNDDSDQGVTAMPETDEDDAEPPVVKKKRKSKTADNETESRQYAQ</sequence>
<evidence type="ECO:0000313" key="2">
    <source>
        <dbReference type="EMBL" id="KAJ7377159.1"/>
    </source>
</evidence>
<keyword evidence="3" id="KW-1185">Reference proteome</keyword>
<dbReference type="AlphaFoldDB" id="A0A9X0CXK4"/>
<name>A0A9X0CXK4_9CNID</name>
<evidence type="ECO:0000313" key="3">
    <source>
        <dbReference type="Proteomes" id="UP001163046"/>
    </source>
</evidence>
<feature type="compositionally biased region" description="Polar residues" evidence="1">
    <location>
        <begin position="70"/>
        <end position="81"/>
    </location>
</feature>
<dbReference type="Proteomes" id="UP001163046">
    <property type="component" value="Unassembled WGS sequence"/>
</dbReference>